<dbReference type="Proteomes" id="UP000499080">
    <property type="component" value="Unassembled WGS sequence"/>
</dbReference>
<comment type="caution">
    <text evidence="2">The sequence shown here is derived from an EMBL/GenBank/DDBJ whole genome shotgun (WGS) entry which is preliminary data.</text>
</comment>
<proteinExistence type="predicted"/>
<evidence type="ECO:0000313" key="3">
    <source>
        <dbReference type="Proteomes" id="UP000499080"/>
    </source>
</evidence>
<reference evidence="2 3" key="1">
    <citation type="journal article" date="2019" name="Sci. Rep.">
        <title>Orb-weaving spider Araneus ventricosus genome elucidates the spidroin gene catalogue.</title>
        <authorList>
            <person name="Kono N."/>
            <person name="Nakamura H."/>
            <person name="Ohtoshi R."/>
            <person name="Moran D.A.P."/>
            <person name="Shinohara A."/>
            <person name="Yoshida Y."/>
            <person name="Fujiwara M."/>
            <person name="Mori M."/>
            <person name="Tomita M."/>
            <person name="Arakawa K."/>
        </authorList>
    </citation>
    <scope>NUCLEOTIDE SEQUENCE [LARGE SCALE GENOMIC DNA]</scope>
</reference>
<organism evidence="2 3">
    <name type="scientific">Araneus ventricosus</name>
    <name type="common">Orbweaver spider</name>
    <name type="synonym">Epeira ventricosa</name>
    <dbReference type="NCBI Taxonomy" id="182803"/>
    <lineage>
        <taxon>Eukaryota</taxon>
        <taxon>Metazoa</taxon>
        <taxon>Ecdysozoa</taxon>
        <taxon>Arthropoda</taxon>
        <taxon>Chelicerata</taxon>
        <taxon>Arachnida</taxon>
        <taxon>Araneae</taxon>
        <taxon>Araneomorphae</taxon>
        <taxon>Entelegynae</taxon>
        <taxon>Araneoidea</taxon>
        <taxon>Araneidae</taxon>
        <taxon>Araneus</taxon>
    </lineage>
</organism>
<evidence type="ECO:0000313" key="2">
    <source>
        <dbReference type="EMBL" id="GBN58648.1"/>
    </source>
</evidence>
<feature type="region of interest" description="Disordered" evidence="1">
    <location>
        <begin position="175"/>
        <end position="226"/>
    </location>
</feature>
<dbReference type="AlphaFoldDB" id="A0A4Y2Q3C2"/>
<dbReference type="OrthoDB" id="8195432at2759"/>
<name>A0A4Y2Q3C2_ARAVE</name>
<dbReference type="EMBL" id="BGPR01012976">
    <property type="protein sequence ID" value="GBN58648.1"/>
    <property type="molecule type" value="Genomic_DNA"/>
</dbReference>
<gene>
    <name evidence="2" type="ORF">AVEN_243506_1</name>
</gene>
<evidence type="ECO:0000256" key="1">
    <source>
        <dbReference type="SAM" id="MobiDB-lite"/>
    </source>
</evidence>
<keyword evidence="3" id="KW-1185">Reference proteome</keyword>
<feature type="region of interest" description="Disordered" evidence="1">
    <location>
        <begin position="1"/>
        <end position="21"/>
    </location>
</feature>
<accession>A0A4Y2Q3C2</accession>
<sequence>MRLGYQPIDTPGTEMYHPSNGSPRTANTWGIVSAAEFAKIEILSVNKKIVKEFNLRPDIVLKIQGKIYIIDVVCPFENRLDSFERAKSEKSRKYQVLVDYFKEQNLIAEVIPIVVGALGTWDAENDRFLTKIMSRSFLKKMSKICVSENIRWARDIYVEHITGHRQFDASAIVQDPSFRPQEPPSQEEPLAVPINSPPPPCSDTLFVPPAAPCTSAGQGDTAEQLQ</sequence>
<protein>
    <submittedName>
        <fullName evidence="2">Uncharacterized protein</fullName>
    </submittedName>
</protein>
<feature type="compositionally biased region" description="Polar residues" evidence="1">
    <location>
        <begin position="215"/>
        <end position="226"/>
    </location>
</feature>